<comment type="caution">
    <text evidence="4">The sequence shown here is derived from an EMBL/GenBank/DDBJ whole genome shotgun (WGS) entry which is preliminary data.</text>
</comment>
<evidence type="ECO:0000256" key="1">
    <source>
        <dbReference type="ARBA" id="ARBA00022801"/>
    </source>
</evidence>
<dbReference type="InterPro" id="IPR032466">
    <property type="entry name" value="Metal_Hydrolase"/>
</dbReference>
<feature type="domain" description="Amidohydrolase-related" evidence="3">
    <location>
        <begin position="56"/>
        <end position="427"/>
    </location>
</feature>
<evidence type="ECO:0000256" key="2">
    <source>
        <dbReference type="SAM" id="MobiDB-lite"/>
    </source>
</evidence>
<dbReference type="Gene3D" id="2.30.40.10">
    <property type="entry name" value="Urease, subunit C, domain 1"/>
    <property type="match status" value="1"/>
</dbReference>
<dbReference type="InterPro" id="IPR011059">
    <property type="entry name" value="Metal-dep_hydrolase_composite"/>
</dbReference>
<accession>A0A7K1FNN2</accession>
<dbReference type="EMBL" id="WLYK01000007">
    <property type="protein sequence ID" value="MTD15775.1"/>
    <property type="molecule type" value="Genomic_DNA"/>
</dbReference>
<dbReference type="Gene3D" id="3.20.20.140">
    <property type="entry name" value="Metal-dependent hydrolases"/>
    <property type="match status" value="1"/>
</dbReference>
<proteinExistence type="predicted"/>
<organism evidence="4 5">
    <name type="scientific">Nakamurella alba</name>
    <dbReference type="NCBI Taxonomy" id="2665158"/>
    <lineage>
        <taxon>Bacteria</taxon>
        <taxon>Bacillati</taxon>
        <taxon>Actinomycetota</taxon>
        <taxon>Actinomycetes</taxon>
        <taxon>Nakamurellales</taxon>
        <taxon>Nakamurellaceae</taxon>
        <taxon>Nakamurella</taxon>
    </lineage>
</organism>
<dbReference type="SUPFAM" id="SSF51556">
    <property type="entry name" value="Metallo-dependent hydrolases"/>
    <property type="match status" value="1"/>
</dbReference>
<dbReference type="Pfam" id="PF01979">
    <property type="entry name" value="Amidohydro_1"/>
    <property type="match status" value="1"/>
</dbReference>
<dbReference type="PANTHER" id="PTHR43794">
    <property type="entry name" value="AMINOHYDROLASE SSNA-RELATED"/>
    <property type="match status" value="1"/>
</dbReference>
<sequence length="482" mass="51489">MGDRRLFRPKWVLTPDGIREGASVLVEDNRITAVLDAGADLSGIDAEVVELADQLLMPGLVNTHTHVGAGPVGRGISEDYPLPDGMPFYVPLSRLWRWAYQERFRESFRAVMEWDTLGMLRSGTTTIVNHASTDIHGYLDIAARSGIRTWTGPTIPLDVTHRLGQLDRTAGDGSAERPDSISGDKQNSELAELEEMFATWDGAADGRIRMLLGPAAVHTDEFSVLQGVAEAAQRLDCLVTTHLCQAPGELAETQRKYGTTPLRVLERAGLADDRLIAAHATYLPVEDYELAASSGITIAHCASRKAKEALTSPFQVFRDAGIKVSLGTDGFSCDMVEELTLATTLGKIATGRLHTPASAEVLEIATAGGGRALHRPDLGVIEAGALADLVGISLADAATWPVFDPIQTVALYASGRDVRLVVVDGEIRVRDGAVVGTDIAALRAAADTALQEIWSTAVDEGLLTEVLPSTSRRNGAVPCPTS</sequence>
<name>A0A7K1FNN2_9ACTN</name>
<dbReference type="SUPFAM" id="SSF51338">
    <property type="entry name" value="Composite domain of metallo-dependent hydrolases"/>
    <property type="match status" value="1"/>
</dbReference>
<dbReference type="RefSeq" id="WP_154769794.1">
    <property type="nucleotide sequence ID" value="NZ_WLYK01000007.1"/>
</dbReference>
<reference evidence="4 5" key="1">
    <citation type="submission" date="2019-11" db="EMBL/GenBank/DDBJ databases">
        <authorList>
            <person name="Jiang L.-Q."/>
        </authorList>
    </citation>
    <scope>NUCLEOTIDE SEQUENCE [LARGE SCALE GENOMIC DNA]</scope>
    <source>
        <strain evidence="4 5">YIM 132087</strain>
    </source>
</reference>
<feature type="region of interest" description="Disordered" evidence="2">
    <location>
        <begin position="168"/>
        <end position="187"/>
    </location>
</feature>
<evidence type="ECO:0000259" key="3">
    <source>
        <dbReference type="Pfam" id="PF01979"/>
    </source>
</evidence>
<dbReference type="GO" id="GO:0016810">
    <property type="term" value="F:hydrolase activity, acting on carbon-nitrogen (but not peptide) bonds"/>
    <property type="evidence" value="ECO:0007669"/>
    <property type="project" value="InterPro"/>
</dbReference>
<keyword evidence="1 4" id="KW-0378">Hydrolase</keyword>
<protein>
    <submittedName>
        <fullName evidence="4">Amidohydrolase family protein</fullName>
    </submittedName>
</protein>
<keyword evidence="5" id="KW-1185">Reference proteome</keyword>
<dbReference type="AlphaFoldDB" id="A0A7K1FNN2"/>
<dbReference type="InterPro" id="IPR050287">
    <property type="entry name" value="MTA/SAH_deaminase"/>
</dbReference>
<dbReference type="PANTHER" id="PTHR43794:SF11">
    <property type="entry name" value="AMIDOHYDROLASE-RELATED DOMAIN-CONTAINING PROTEIN"/>
    <property type="match status" value="1"/>
</dbReference>
<gene>
    <name evidence="4" type="ORF">GIS00_17715</name>
</gene>
<evidence type="ECO:0000313" key="4">
    <source>
        <dbReference type="EMBL" id="MTD15775.1"/>
    </source>
</evidence>
<dbReference type="InterPro" id="IPR006680">
    <property type="entry name" value="Amidohydro-rel"/>
</dbReference>
<dbReference type="Proteomes" id="UP000460221">
    <property type="component" value="Unassembled WGS sequence"/>
</dbReference>
<evidence type="ECO:0000313" key="5">
    <source>
        <dbReference type="Proteomes" id="UP000460221"/>
    </source>
</evidence>